<gene>
    <name evidence="2" type="ORF">PCOR1329_LOCUS28667</name>
</gene>
<name>A0ABN9SCX8_9DINO</name>
<keyword evidence="3" id="KW-1185">Reference proteome</keyword>
<protein>
    <submittedName>
        <fullName evidence="2">Uncharacterized protein</fullName>
    </submittedName>
</protein>
<evidence type="ECO:0000313" key="2">
    <source>
        <dbReference type="EMBL" id="CAK0829862.1"/>
    </source>
</evidence>
<feature type="region of interest" description="Disordered" evidence="1">
    <location>
        <begin position="594"/>
        <end position="616"/>
    </location>
</feature>
<evidence type="ECO:0000313" key="3">
    <source>
        <dbReference type="Proteomes" id="UP001189429"/>
    </source>
</evidence>
<evidence type="ECO:0000256" key="1">
    <source>
        <dbReference type="SAM" id="MobiDB-lite"/>
    </source>
</evidence>
<dbReference type="EMBL" id="CAUYUJ010010624">
    <property type="protein sequence ID" value="CAK0829862.1"/>
    <property type="molecule type" value="Genomic_DNA"/>
</dbReference>
<organism evidence="2 3">
    <name type="scientific">Prorocentrum cordatum</name>
    <dbReference type="NCBI Taxonomy" id="2364126"/>
    <lineage>
        <taxon>Eukaryota</taxon>
        <taxon>Sar</taxon>
        <taxon>Alveolata</taxon>
        <taxon>Dinophyceae</taxon>
        <taxon>Prorocentrales</taxon>
        <taxon>Prorocentraceae</taxon>
        <taxon>Prorocentrum</taxon>
    </lineage>
</organism>
<proteinExistence type="predicted"/>
<comment type="caution">
    <text evidence="2">The sequence shown here is derived from an EMBL/GenBank/DDBJ whole genome shotgun (WGS) entry which is preliminary data.</text>
</comment>
<dbReference type="Proteomes" id="UP001189429">
    <property type="component" value="Unassembled WGS sequence"/>
</dbReference>
<reference evidence="2" key="1">
    <citation type="submission" date="2023-10" db="EMBL/GenBank/DDBJ databases">
        <authorList>
            <person name="Chen Y."/>
            <person name="Shah S."/>
            <person name="Dougan E. K."/>
            <person name="Thang M."/>
            <person name="Chan C."/>
        </authorList>
    </citation>
    <scope>NUCLEOTIDE SEQUENCE [LARGE SCALE GENOMIC DNA]</scope>
</reference>
<accession>A0ABN9SCX8</accession>
<sequence length="795" mass="86968">MDAATEKIFDDDFRYYGLGTQWRLQSLEEPRVRDSAAGEEHSISDPISVEQFLQAATRDVASVKNTRLLFDHNLAPAASLGDVDLVEIVKSQQLDALPQSVAPRSPLPAYVKVGVIIGDRPNGAKSILKVYEFNSEMPHSIAMAQTLLSGSGHDQSAKRAKTGDEANKGWQPTAEEITEGLRLIEAERPETSGNDQLEWILKNTHLENAPLKGWPKTIIKQAADNKSKSTHAADGERWFPWLISDYVDVLQNPILPAVMPLLTSHGLFSVGYPGLGKTPLAETLSMAQGRFNIRTHDREAKQAGFRVGKHLEVFRNRAGEVEFGDICDDPDLMSLGIEEALVFLNAGETGLVTRTRHSPAKFKKGSFRAILSNIFDEDMEPPAGDRASITFDELRNMIGRSFGPVKPQFLMAFLKRRVVLIAGQHGFHLRLPGENEDMDAHRFDDARLRKGGDWAKPDHQAEYALFKGGARQRYEGYAEAEQAESAIIDSLFSSCSGVPVAEVASRCNDSASSFLQGRQASSRLTPGPTAPTPPGEAVIRPGVDGQYADLGYRITKVEVTATKRARLRFDQSGGAACGSRDDYRVAGRERAVKAEASERPIGESARSSAEGCDLPTPTRAPCTDAAEDMAELQKFLCSAAADNNGEDIDLLSPSFCGDPSDLLEVQKELWAAARDAHQSEIVLTACDDADVDEPHGIGFLLLEFATGVAKERSWRDVCLIRALRSLGVPLQHCRDGPFSISQEPRAGRSGSRHQCRVLSDLDGHFKCACVCVHRDRRERNCSVQIGLGRGDSLAE</sequence>
<feature type="region of interest" description="Disordered" evidence="1">
    <location>
        <begin position="517"/>
        <end position="538"/>
    </location>
</feature>